<dbReference type="EMBL" id="CM023471">
    <property type="protein sequence ID" value="KAH7965797.1"/>
    <property type="molecule type" value="Genomic_DNA"/>
</dbReference>
<gene>
    <name evidence="1" type="ORF">HPB49_011160</name>
</gene>
<protein>
    <submittedName>
        <fullName evidence="1">Uncharacterized protein</fullName>
    </submittedName>
</protein>
<dbReference type="Proteomes" id="UP000821865">
    <property type="component" value="Chromosome 2"/>
</dbReference>
<name>A0ACB8DCV1_DERSI</name>
<accession>A0ACB8DCV1</accession>
<reference evidence="1" key="1">
    <citation type="submission" date="2020-05" db="EMBL/GenBank/DDBJ databases">
        <title>Large-scale comparative analyses of tick genomes elucidate their genetic diversity and vector capacities.</title>
        <authorList>
            <person name="Jia N."/>
            <person name="Wang J."/>
            <person name="Shi W."/>
            <person name="Du L."/>
            <person name="Sun Y."/>
            <person name="Zhan W."/>
            <person name="Jiang J."/>
            <person name="Wang Q."/>
            <person name="Zhang B."/>
            <person name="Ji P."/>
            <person name="Sakyi L.B."/>
            <person name="Cui X."/>
            <person name="Yuan T."/>
            <person name="Jiang B."/>
            <person name="Yang W."/>
            <person name="Lam T.T.-Y."/>
            <person name="Chang Q."/>
            <person name="Ding S."/>
            <person name="Wang X."/>
            <person name="Zhu J."/>
            <person name="Ruan X."/>
            <person name="Zhao L."/>
            <person name="Wei J."/>
            <person name="Que T."/>
            <person name="Du C."/>
            <person name="Cheng J."/>
            <person name="Dai P."/>
            <person name="Han X."/>
            <person name="Huang E."/>
            <person name="Gao Y."/>
            <person name="Liu J."/>
            <person name="Shao H."/>
            <person name="Ye R."/>
            <person name="Li L."/>
            <person name="Wei W."/>
            <person name="Wang X."/>
            <person name="Wang C."/>
            <person name="Yang T."/>
            <person name="Huo Q."/>
            <person name="Li W."/>
            <person name="Guo W."/>
            <person name="Chen H."/>
            <person name="Zhou L."/>
            <person name="Ni X."/>
            <person name="Tian J."/>
            <person name="Zhou Y."/>
            <person name="Sheng Y."/>
            <person name="Liu T."/>
            <person name="Pan Y."/>
            <person name="Xia L."/>
            <person name="Li J."/>
            <person name="Zhao F."/>
            <person name="Cao W."/>
        </authorList>
    </citation>
    <scope>NUCLEOTIDE SEQUENCE</scope>
    <source>
        <strain evidence="1">Dsil-2018</strain>
    </source>
</reference>
<sequence length="613" mass="66074">MAVTALRGYDATTLAWKSLPASTPEDSVPPTDIVDEGLFTVMTLRKRRQQSNTAKASDTDKAKSAKTPPKMKTSRVSRRPTAMRRTAAEDFTIVLKPRVTVDLKASFQPGELGAKLASYANATKSDCISVWPIWAQNIIVVSTNDINTANLLSREFSLKTSQGPLPMIGHAKISGEVCRGVITVHEQETSASLKAKVHWRGGNIAFIRKLGKTSVALLTFEGHHVPRFVHYNSDVTPVREYKRTIPACYCCGTVGHRPELCPHPNNQRCGHCGQVVGASEEGMTPHECKPSCLVCGEEHLTGSPACKAKFRRLQQTGGQHGGRGSPQQRPKPKTSDVTPEGRQPGATNQTPKTNQQVPHPPKTSQASQKTSSKTPDQGAPVFQAGEFLPLTPGGAPRQPAKKTSSQVGSCAGAASSSRSPSPTSSPEFLLLKQELAALRAQNAQLLVKIATLEAGSTPSTTASPPPPLPKITVAVPEPKPMCVAPSVSEPSNTEQRFRAIESAMTALVTQLTTMSKSIKNLANTVTHQVTSNIKTWLQDTNPRSRRASPFKDVNHPSKFSYTNDLAELSEDSKSLLAQGTHVEAESIPATPNSQYGSSILRIWGFEQMFHAQV</sequence>
<evidence type="ECO:0000313" key="1">
    <source>
        <dbReference type="EMBL" id="KAH7965797.1"/>
    </source>
</evidence>
<keyword evidence="2" id="KW-1185">Reference proteome</keyword>
<comment type="caution">
    <text evidence="1">The sequence shown here is derived from an EMBL/GenBank/DDBJ whole genome shotgun (WGS) entry which is preliminary data.</text>
</comment>
<organism evidence="1 2">
    <name type="scientific">Dermacentor silvarum</name>
    <name type="common">Tick</name>
    <dbReference type="NCBI Taxonomy" id="543639"/>
    <lineage>
        <taxon>Eukaryota</taxon>
        <taxon>Metazoa</taxon>
        <taxon>Ecdysozoa</taxon>
        <taxon>Arthropoda</taxon>
        <taxon>Chelicerata</taxon>
        <taxon>Arachnida</taxon>
        <taxon>Acari</taxon>
        <taxon>Parasitiformes</taxon>
        <taxon>Ixodida</taxon>
        <taxon>Ixodoidea</taxon>
        <taxon>Ixodidae</taxon>
        <taxon>Rhipicephalinae</taxon>
        <taxon>Dermacentor</taxon>
    </lineage>
</organism>
<evidence type="ECO:0000313" key="2">
    <source>
        <dbReference type="Proteomes" id="UP000821865"/>
    </source>
</evidence>
<proteinExistence type="predicted"/>